<name>A0A1E3IKV5_9TREE</name>
<feature type="compositionally biased region" description="Polar residues" evidence="1">
    <location>
        <begin position="152"/>
        <end position="176"/>
    </location>
</feature>
<evidence type="ECO:0000256" key="1">
    <source>
        <dbReference type="SAM" id="MobiDB-lite"/>
    </source>
</evidence>
<dbReference type="InterPro" id="IPR036241">
    <property type="entry name" value="NSFL1C_SEP_dom_sf"/>
</dbReference>
<protein>
    <submittedName>
        <fullName evidence="2">Uncharacterized protein</fullName>
    </submittedName>
</protein>
<dbReference type="Gene3D" id="3.10.20.90">
    <property type="entry name" value="Phosphatidylinositol 3-kinase Catalytic Subunit, Chain A, domain 1"/>
    <property type="match status" value="1"/>
</dbReference>
<feature type="compositionally biased region" description="Low complexity" evidence="1">
    <location>
        <begin position="387"/>
        <end position="404"/>
    </location>
</feature>
<feature type="compositionally biased region" description="Polar residues" evidence="1">
    <location>
        <begin position="192"/>
        <end position="205"/>
    </location>
</feature>
<dbReference type="OrthoDB" id="25887at2759"/>
<dbReference type="GO" id="GO:0061025">
    <property type="term" value="P:membrane fusion"/>
    <property type="evidence" value="ECO:0007669"/>
    <property type="project" value="TreeGrafter"/>
</dbReference>
<dbReference type="GO" id="GO:0000045">
    <property type="term" value="P:autophagosome assembly"/>
    <property type="evidence" value="ECO:0007669"/>
    <property type="project" value="TreeGrafter"/>
</dbReference>
<dbReference type="PROSITE" id="PS50033">
    <property type="entry name" value="UBX"/>
    <property type="match status" value="1"/>
</dbReference>
<reference evidence="2" key="1">
    <citation type="submission" date="2016-06" db="EMBL/GenBank/DDBJ databases">
        <authorList>
            <person name="Cuomo C."/>
            <person name="Litvintseva A."/>
            <person name="Heitman J."/>
            <person name="Chen Y."/>
            <person name="Sun S."/>
            <person name="Springer D."/>
            <person name="Dromer F."/>
            <person name="Young S."/>
            <person name="Zeng Q."/>
            <person name="Chapman S."/>
            <person name="Gujja S."/>
            <person name="Saif S."/>
            <person name="Birren B."/>
        </authorList>
    </citation>
    <scope>NUCLEOTIDE SEQUENCE</scope>
    <source>
        <strain evidence="2">CBS 7841</strain>
    </source>
</reference>
<dbReference type="GO" id="GO:0043130">
    <property type="term" value="F:ubiquitin binding"/>
    <property type="evidence" value="ECO:0007669"/>
    <property type="project" value="TreeGrafter"/>
</dbReference>
<dbReference type="PROSITE" id="PS51399">
    <property type="entry name" value="SEP"/>
    <property type="match status" value="1"/>
</dbReference>
<reference evidence="2" key="3">
    <citation type="submission" date="2024-01" db="EMBL/GenBank/DDBJ databases">
        <authorList>
            <person name="Coelho M.A."/>
            <person name="David-Palma M."/>
            <person name="Shea T."/>
            <person name="Sun S."/>
            <person name="Cuomo C.A."/>
            <person name="Heitman J."/>
        </authorList>
    </citation>
    <scope>NUCLEOTIDE SEQUENCE</scope>
    <source>
        <strain evidence="2">CBS 7841</strain>
    </source>
</reference>
<dbReference type="AlphaFoldDB" id="A0A1E3IKV5"/>
<dbReference type="GO" id="GO:0005634">
    <property type="term" value="C:nucleus"/>
    <property type="evidence" value="ECO:0007669"/>
    <property type="project" value="TreeGrafter"/>
</dbReference>
<dbReference type="Proteomes" id="UP000094043">
    <property type="component" value="Chromosome 8"/>
</dbReference>
<proteinExistence type="predicted"/>
<dbReference type="InterPro" id="IPR012989">
    <property type="entry name" value="SEP_domain"/>
</dbReference>
<dbReference type="SUPFAM" id="SSF54236">
    <property type="entry name" value="Ubiquitin-like"/>
    <property type="match status" value="1"/>
</dbReference>
<feature type="compositionally biased region" description="Polar residues" evidence="1">
    <location>
        <begin position="239"/>
        <end position="253"/>
    </location>
</feature>
<dbReference type="GO" id="GO:0043161">
    <property type="term" value="P:proteasome-mediated ubiquitin-dependent protein catabolic process"/>
    <property type="evidence" value="ECO:0007669"/>
    <property type="project" value="TreeGrafter"/>
</dbReference>
<feature type="compositionally biased region" description="Basic and acidic residues" evidence="1">
    <location>
        <begin position="92"/>
        <end position="120"/>
    </location>
</feature>
<feature type="compositionally biased region" description="Basic and acidic residues" evidence="1">
    <location>
        <begin position="341"/>
        <end position="350"/>
    </location>
</feature>
<dbReference type="VEuPathDB" id="FungiDB:L203_02582"/>
<dbReference type="CDD" id="cd14348">
    <property type="entry name" value="UBA_p47"/>
    <property type="match status" value="1"/>
</dbReference>
<organism evidence="2 3">
    <name type="scientific">Cryptococcus depauperatus CBS 7841</name>
    <dbReference type="NCBI Taxonomy" id="1295531"/>
    <lineage>
        <taxon>Eukaryota</taxon>
        <taxon>Fungi</taxon>
        <taxon>Dikarya</taxon>
        <taxon>Basidiomycota</taxon>
        <taxon>Agaricomycotina</taxon>
        <taxon>Tremellomycetes</taxon>
        <taxon>Tremellales</taxon>
        <taxon>Cryptococcaceae</taxon>
        <taxon>Cryptococcus</taxon>
    </lineage>
</organism>
<dbReference type="Gene3D" id="3.30.420.210">
    <property type="entry name" value="SEP domain"/>
    <property type="match status" value="1"/>
</dbReference>
<reference evidence="2" key="2">
    <citation type="journal article" date="2022" name="Elife">
        <title>Obligate sexual reproduction of a homothallic fungus closely related to the Cryptococcus pathogenic species complex.</title>
        <authorList>
            <person name="Passer A.R."/>
            <person name="Clancey S.A."/>
            <person name="Shea T."/>
            <person name="David-Palma M."/>
            <person name="Averette A.F."/>
            <person name="Boekhout T."/>
            <person name="Porcel B.M."/>
            <person name="Nowrousian M."/>
            <person name="Cuomo C.A."/>
            <person name="Sun S."/>
            <person name="Heitman J."/>
            <person name="Coelho M.A."/>
        </authorList>
    </citation>
    <scope>NUCLEOTIDE SEQUENCE</scope>
    <source>
        <strain evidence="2">CBS 7841</strain>
    </source>
</reference>
<feature type="region of interest" description="Disordered" evidence="1">
    <location>
        <begin position="232"/>
        <end position="278"/>
    </location>
</feature>
<dbReference type="Gene3D" id="1.10.8.10">
    <property type="entry name" value="DNA helicase RuvA subunit, C-terminal domain"/>
    <property type="match status" value="1"/>
</dbReference>
<dbReference type="PANTHER" id="PTHR23333:SF20">
    <property type="entry name" value="NSFL1 COFACTOR P47"/>
    <property type="match status" value="1"/>
</dbReference>
<sequence length="487" mass="52681">MTPSDQDINQFRGITHATEDQARHFLQSSNNVETAVEDYYAAQNANNEQEITSIVENDEDYTNATHVKPAGGYILSGQPVQETLPLGWGQPERSRFGRIHQGDDHGHDDDDENKRRKPEELFAGGGKNSGLAVENPNHGDSNPLIDRLLRAAQSNTSPPQSSTIRPLNAGPSNSPEWFTGGGHTLGDDETPSEQIQSENASSSAGATGIRTGEGMTESSSNIFNQLMASMLGSSSSGQNQARDQSQGQSQGQPLRSALNAPPSLSDFPPSRVSTSPTTGETIIHRTLHLWRNGFSIEDGPLLSYTTPENRALLQAMEEGRAPSVAFGVPFNTRCNVDIEEKRDRDYESPKKVLRPFGGGGQRLGSAPPPGEAVSNSESRGSEMPGALPSTTTETTSQLQPTTPSFDVDPSQPTTSIQIRFADGSRQVAKFNLSHTLADLYAYVSSAQTDRRAFVLQTTFPPKELRKDSEESVENAGLKNSVVVQRFT</sequence>
<dbReference type="SMART" id="SM00166">
    <property type="entry name" value="UBX"/>
    <property type="match status" value="1"/>
</dbReference>
<dbReference type="SMART" id="SM00553">
    <property type="entry name" value="SEP"/>
    <property type="match status" value="1"/>
</dbReference>
<dbReference type="Pfam" id="PF08059">
    <property type="entry name" value="SEP"/>
    <property type="match status" value="1"/>
</dbReference>
<accession>A0A1E3IKV5</accession>
<dbReference type="InterPro" id="IPR029071">
    <property type="entry name" value="Ubiquitin-like_domsf"/>
</dbReference>
<dbReference type="PANTHER" id="PTHR23333">
    <property type="entry name" value="UBX DOMAIN CONTAINING PROTEIN"/>
    <property type="match status" value="1"/>
</dbReference>
<dbReference type="KEGG" id="cdep:91090622"/>
<dbReference type="InterPro" id="IPR001012">
    <property type="entry name" value="UBX_dom"/>
</dbReference>
<feature type="region of interest" description="Disordered" evidence="1">
    <location>
        <begin position="84"/>
        <end position="216"/>
    </location>
</feature>
<dbReference type="SUPFAM" id="SSF102848">
    <property type="entry name" value="NSFL1 (p97 ATPase) cofactor p47, SEP domain"/>
    <property type="match status" value="1"/>
</dbReference>
<dbReference type="RefSeq" id="XP_066071860.1">
    <property type="nucleotide sequence ID" value="XM_066215763.1"/>
</dbReference>
<feature type="region of interest" description="Disordered" evidence="1">
    <location>
        <begin position="341"/>
        <end position="412"/>
    </location>
</feature>
<dbReference type="Pfam" id="PF14555">
    <property type="entry name" value="UBA_4"/>
    <property type="match status" value="1"/>
</dbReference>
<dbReference type="GO" id="GO:0005829">
    <property type="term" value="C:cytosol"/>
    <property type="evidence" value="ECO:0007669"/>
    <property type="project" value="TreeGrafter"/>
</dbReference>
<dbReference type="GO" id="GO:0007030">
    <property type="term" value="P:Golgi organization"/>
    <property type="evidence" value="ECO:0007669"/>
    <property type="project" value="TreeGrafter"/>
</dbReference>
<dbReference type="CDD" id="cd01770">
    <property type="entry name" value="UBX_UBXN2"/>
    <property type="match status" value="1"/>
</dbReference>
<evidence type="ECO:0000313" key="3">
    <source>
        <dbReference type="Proteomes" id="UP000094043"/>
    </source>
</evidence>
<dbReference type="GO" id="GO:0031468">
    <property type="term" value="P:nuclear membrane reassembly"/>
    <property type="evidence" value="ECO:0007669"/>
    <property type="project" value="TreeGrafter"/>
</dbReference>
<dbReference type="EMBL" id="CP143791">
    <property type="protein sequence ID" value="WVN91160.1"/>
    <property type="molecule type" value="Genomic_DNA"/>
</dbReference>
<gene>
    <name evidence="2" type="ORF">L203_106414</name>
</gene>
<dbReference type="Pfam" id="PF00789">
    <property type="entry name" value="UBX"/>
    <property type="match status" value="1"/>
</dbReference>
<keyword evidence="3" id="KW-1185">Reference proteome</keyword>
<dbReference type="GeneID" id="91090622"/>
<evidence type="ECO:0000313" key="2">
    <source>
        <dbReference type="EMBL" id="WVN91160.1"/>
    </source>
</evidence>